<feature type="domain" description="SIS" evidence="10">
    <location>
        <begin position="280"/>
        <end position="420"/>
    </location>
</feature>
<evidence type="ECO:0000313" key="12">
    <source>
        <dbReference type="Proteomes" id="UP000782312"/>
    </source>
</evidence>
<dbReference type="Gene3D" id="3.60.20.10">
    <property type="entry name" value="Glutamine Phosphoribosylpyrophosphate, subunit 1, domain 1"/>
    <property type="match status" value="1"/>
</dbReference>
<dbReference type="EC" id="2.6.1.16" evidence="2"/>
<dbReference type="GO" id="GO:0006047">
    <property type="term" value="P:UDP-N-acetylglucosamine metabolic process"/>
    <property type="evidence" value="ECO:0007669"/>
    <property type="project" value="TreeGrafter"/>
</dbReference>
<feature type="domain" description="Glutamine amidotransferase type-2" evidence="9">
    <location>
        <begin position="2"/>
        <end position="219"/>
    </location>
</feature>
<dbReference type="InterPro" id="IPR046348">
    <property type="entry name" value="SIS_dom_sf"/>
</dbReference>
<dbReference type="SUPFAM" id="SSF56235">
    <property type="entry name" value="N-terminal nucleophile aminohydrolases (Ntn hydrolases)"/>
    <property type="match status" value="1"/>
</dbReference>
<gene>
    <name evidence="11" type="primary">glmS</name>
    <name evidence="11" type="ORF">HYZ11_03575</name>
</gene>
<dbReference type="PANTHER" id="PTHR10937">
    <property type="entry name" value="GLUCOSAMINE--FRUCTOSE-6-PHOSPHATE AMINOTRANSFERASE, ISOMERIZING"/>
    <property type="match status" value="1"/>
</dbReference>
<keyword evidence="5 11" id="KW-0808">Transferase</keyword>
<dbReference type="InterPro" id="IPR029055">
    <property type="entry name" value="Ntn_hydrolases_N"/>
</dbReference>
<reference evidence="11" key="1">
    <citation type="submission" date="2020-07" db="EMBL/GenBank/DDBJ databases">
        <title>Huge and variable diversity of episymbiotic CPR bacteria and DPANN archaea in groundwater ecosystems.</title>
        <authorList>
            <person name="He C.Y."/>
            <person name="Keren R."/>
            <person name="Whittaker M."/>
            <person name="Farag I.F."/>
            <person name="Doudna J."/>
            <person name="Cate J.H.D."/>
            <person name="Banfield J.F."/>
        </authorList>
    </citation>
    <scope>NUCLEOTIDE SEQUENCE</scope>
    <source>
        <strain evidence="11">NC_groundwater_763_Ag_S-0.2um_68_21</strain>
    </source>
</reference>
<dbReference type="InterPro" id="IPR005855">
    <property type="entry name" value="GFAT"/>
</dbReference>
<accession>A0A932HZI6</accession>
<dbReference type="InterPro" id="IPR035466">
    <property type="entry name" value="GlmS/AgaS_SIS"/>
</dbReference>
<sequence>MCGIAGVAGSSNIAQRLFRGIAALEYRGYDSCGMAVQRNGSLDIRKNIGTVEAVNLHERLSDMKGLVGIAHTRWATHGGVTRENAHPHSDNDGRIAVVHNGIISNYRDLRERLAKAGAIFRSETDTEVIAHLIAHHLRQGGEFERAFVAALRELEGTFALAVISVVAPGTIFCCKRESPLIIGLGDDANYVGSDFNAFIEYTRQAVILDDGEYAVVTRQAYGVKNLQTGEPVSKEVTEIEWDVEMARRGGYPHYMLKEIYDQPATVQAALRVPRAELAQVARVIHGSHHGFLCGVGTTYYMACMGQYFFSRYGGRYLPAVSTDEFPHLAEVDADDSVLAISQSGETYDTLSAIRHAKSRGAKTAAIVNVMGSSLVRAVDIPILQGSGPEICVISTKAAMSQAVLLLLCALELGALNGRHREEDVVRLRGEVSALSDRISETLNERAGFLHAAAHRHQRMKNWLYLGRSIYYPAALECALKMKEVTYLHAEGMSAGFLKHGTISLIDENMYTIVLMPAPEEKELHALTRSSAEEVRARGGFVLGFRFEGDEASKGLFSEEIVLPRVSSLLAPFLHLVAGQLLAYFLAVALKRDVDRPRSLAKSVTVA</sequence>
<dbReference type="SUPFAM" id="SSF53697">
    <property type="entry name" value="SIS domain"/>
    <property type="match status" value="1"/>
</dbReference>
<dbReference type="Proteomes" id="UP000782312">
    <property type="component" value="Unassembled WGS sequence"/>
</dbReference>
<comment type="caution">
    <text evidence="11">The sequence shown here is derived from an EMBL/GenBank/DDBJ whole genome shotgun (WGS) entry which is preliminary data.</text>
</comment>
<dbReference type="Gene3D" id="3.40.50.10490">
    <property type="entry name" value="Glucose-6-phosphate isomerase like protein, domain 1"/>
    <property type="match status" value="2"/>
</dbReference>
<evidence type="ECO:0000259" key="9">
    <source>
        <dbReference type="PROSITE" id="PS51278"/>
    </source>
</evidence>
<evidence type="ECO:0000256" key="3">
    <source>
        <dbReference type="ARBA" id="ARBA00016090"/>
    </source>
</evidence>
<keyword evidence="6" id="KW-0677">Repeat</keyword>
<dbReference type="InterPro" id="IPR017932">
    <property type="entry name" value="GATase_2_dom"/>
</dbReference>
<dbReference type="CDD" id="cd05008">
    <property type="entry name" value="SIS_GlmS_GlmD_1"/>
    <property type="match status" value="1"/>
</dbReference>
<dbReference type="Pfam" id="PF13522">
    <property type="entry name" value="GATase_6"/>
    <property type="match status" value="1"/>
</dbReference>
<proteinExistence type="predicted"/>
<dbReference type="EMBL" id="JACPUR010000007">
    <property type="protein sequence ID" value="MBI3126666.1"/>
    <property type="molecule type" value="Genomic_DNA"/>
</dbReference>
<dbReference type="InterPro" id="IPR035490">
    <property type="entry name" value="GlmS/FrlB_SIS"/>
</dbReference>
<evidence type="ECO:0000256" key="1">
    <source>
        <dbReference type="ARBA" id="ARBA00001031"/>
    </source>
</evidence>
<dbReference type="PROSITE" id="PS51464">
    <property type="entry name" value="SIS"/>
    <property type="match status" value="2"/>
</dbReference>
<comment type="catalytic activity">
    <reaction evidence="1">
        <text>D-fructose 6-phosphate + L-glutamine = D-glucosamine 6-phosphate + L-glutamate</text>
        <dbReference type="Rhea" id="RHEA:13237"/>
        <dbReference type="ChEBI" id="CHEBI:29985"/>
        <dbReference type="ChEBI" id="CHEBI:58359"/>
        <dbReference type="ChEBI" id="CHEBI:58725"/>
        <dbReference type="ChEBI" id="CHEBI:61527"/>
        <dbReference type="EC" id="2.6.1.16"/>
    </reaction>
</comment>
<keyword evidence="8" id="KW-1133">Transmembrane helix</keyword>
<name>A0A932HZI6_UNCTE</name>
<evidence type="ECO:0000256" key="7">
    <source>
        <dbReference type="ARBA" id="ARBA00022962"/>
    </source>
</evidence>
<keyword evidence="8" id="KW-0812">Transmembrane</keyword>
<evidence type="ECO:0000313" key="11">
    <source>
        <dbReference type="EMBL" id="MBI3126666.1"/>
    </source>
</evidence>
<dbReference type="InterPro" id="IPR001347">
    <property type="entry name" value="SIS_dom"/>
</dbReference>
<feature type="domain" description="SIS" evidence="10">
    <location>
        <begin position="452"/>
        <end position="596"/>
    </location>
</feature>
<keyword evidence="4 11" id="KW-0032">Aminotransferase</keyword>
<keyword evidence="8" id="KW-0472">Membrane</keyword>
<dbReference type="PROSITE" id="PS51278">
    <property type="entry name" value="GATASE_TYPE_2"/>
    <property type="match status" value="1"/>
</dbReference>
<dbReference type="GO" id="GO:0006487">
    <property type="term" value="P:protein N-linked glycosylation"/>
    <property type="evidence" value="ECO:0007669"/>
    <property type="project" value="TreeGrafter"/>
</dbReference>
<dbReference type="NCBIfam" id="TIGR01135">
    <property type="entry name" value="glmS"/>
    <property type="match status" value="1"/>
</dbReference>
<evidence type="ECO:0000256" key="8">
    <source>
        <dbReference type="SAM" id="Phobius"/>
    </source>
</evidence>
<evidence type="ECO:0000256" key="4">
    <source>
        <dbReference type="ARBA" id="ARBA00022576"/>
    </source>
</evidence>
<evidence type="ECO:0000259" key="10">
    <source>
        <dbReference type="PROSITE" id="PS51464"/>
    </source>
</evidence>
<dbReference type="GO" id="GO:0006002">
    <property type="term" value="P:fructose 6-phosphate metabolic process"/>
    <property type="evidence" value="ECO:0007669"/>
    <property type="project" value="TreeGrafter"/>
</dbReference>
<keyword evidence="7" id="KW-0315">Glutamine amidotransferase</keyword>
<evidence type="ECO:0000256" key="2">
    <source>
        <dbReference type="ARBA" id="ARBA00012916"/>
    </source>
</evidence>
<dbReference type="PANTHER" id="PTHR10937:SF0">
    <property type="entry name" value="GLUTAMINE--FRUCTOSE-6-PHOSPHATE TRANSAMINASE (ISOMERIZING)"/>
    <property type="match status" value="1"/>
</dbReference>
<evidence type="ECO:0000256" key="5">
    <source>
        <dbReference type="ARBA" id="ARBA00022679"/>
    </source>
</evidence>
<dbReference type="GO" id="GO:0004360">
    <property type="term" value="F:glutamine-fructose-6-phosphate transaminase (isomerizing) activity"/>
    <property type="evidence" value="ECO:0007669"/>
    <property type="project" value="UniProtKB-EC"/>
</dbReference>
<dbReference type="NCBIfam" id="NF001484">
    <property type="entry name" value="PRK00331.1"/>
    <property type="match status" value="1"/>
</dbReference>
<dbReference type="CDD" id="cd05009">
    <property type="entry name" value="SIS_GlmS_GlmD_2"/>
    <property type="match status" value="1"/>
</dbReference>
<dbReference type="CDD" id="cd00714">
    <property type="entry name" value="GFAT"/>
    <property type="match status" value="1"/>
</dbReference>
<dbReference type="AlphaFoldDB" id="A0A932HZI6"/>
<protein>
    <recommendedName>
        <fullName evidence="3">Glutamine--fructose-6-phosphate aminotransferase [isomerizing]</fullName>
        <ecNumber evidence="2">2.6.1.16</ecNumber>
    </recommendedName>
</protein>
<dbReference type="Pfam" id="PF01380">
    <property type="entry name" value="SIS"/>
    <property type="match status" value="2"/>
</dbReference>
<dbReference type="InterPro" id="IPR047084">
    <property type="entry name" value="GFAT_N"/>
</dbReference>
<dbReference type="GO" id="GO:0097367">
    <property type="term" value="F:carbohydrate derivative binding"/>
    <property type="evidence" value="ECO:0007669"/>
    <property type="project" value="InterPro"/>
</dbReference>
<feature type="transmembrane region" description="Helical" evidence="8">
    <location>
        <begin position="568"/>
        <end position="589"/>
    </location>
</feature>
<dbReference type="FunFam" id="3.60.20.10:FF:000006">
    <property type="entry name" value="Glutamine--fructose-6-phosphate aminotransferase [isomerizing]"/>
    <property type="match status" value="1"/>
</dbReference>
<evidence type="ECO:0000256" key="6">
    <source>
        <dbReference type="ARBA" id="ARBA00022737"/>
    </source>
</evidence>
<organism evidence="11 12">
    <name type="scientific">Tectimicrobiota bacterium</name>
    <dbReference type="NCBI Taxonomy" id="2528274"/>
    <lineage>
        <taxon>Bacteria</taxon>
        <taxon>Pseudomonadati</taxon>
        <taxon>Nitrospinota/Tectimicrobiota group</taxon>
        <taxon>Candidatus Tectimicrobiota</taxon>
    </lineage>
</organism>